<dbReference type="GO" id="GO:0016788">
    <property type="term" value="F:hydrolase activity, acting on ester bonds"/>
    <property type="evidence" value="ECO:0007669"/>
    <property type="project" value="InterPro"/>
</dbReference>
<sequence>MSSIDGIPGMGARVLTIMATRSQDQELVASVAEKKGVRSQEAILASNTAESVIPAFGWHPWFSYQLYDDTLESKDSTYNPNDASPETQKTGHYKAVLAPPPSEEDGFIAGLPDPKPLSAFLAQTRDYLHAYPLALIGEVGLDKAFRLPNAWSDAEHSARDDTLTPGGREGRQLSPYRVNMDHQVRILKAQLAVAGELGRACSVHGVQAHGVLFEALKSLWKGHEKRVVSKREQKMLAKGVNEDFSSSEGEGQSGGKKTTKTPKSRPYPPRICLHSFSGPLQVMKQYTEDKKIPAKIFFSFSVCINFSTPSGEDKTPQVIRECPDNRILIESDLHTAGKSMDSMLAEMYRKVCEIKGWGLREGIERIRKNYEEFIFG</sequence>
<dbReference type="RefSeq" id="XP_007918637.1">
    <property type="nucleotide sequence ID" value="XM_007920446.1"/>
</dbReference>
<proteinExistence type="predicted"/>
<feature type="region of interest" description="Disordered" evidence="1">
    <location>
        <begin position="238"/>
        <end position="268"/>
    </location>
</feature>
<dbReference type="Gene3D" id="3.20.20.140">
    <property type="entry name" value="Metal-dependent hydrolases"/>
    <property type="match status" value="1"/>
</dbReference>
<dbReference type="eggNOG" id="KOG3020">
    <property type="taxonomic scope" value="Eukaryota"/>
</dbReference>
<dbReference type="InterPro" id="IPR001130">
    <property type="entry name" value="TatD-like"/>
</dbReference>
<dbReference type="AlphaFoldDB" id="R8BBA8"/>
<name>R8BBA8_PHAM7</name>
<keyword evidence="3" id="KW-1185">Reference proteome</keyword>
<dbReference type="GeneID" id="19328728"/>
<dbReference type="PANTHER" id="PTHR47345:SF1">
    <property type="entry name" value="CUT9-INTERACTING PROTEIN SCN1"/>
    <property type="match status" value="1"/>
</dbReference>
<protein>
    <submittedName>
        <fullName evidence="2">Putative cut9 interacting protein</fullName>
    </submittedName>
</protein>
<dbReference type="InterPro" id="IPR053044">
    <property type="entry name" value="Metallo-hydrolase/TatD-type"/>
</dbReference>
<evidence type="ECO:0000313" key="2">
    <source>
        <dbReference type="EMBL" id="EON96559.1"/>
    </source>
</evidence>
<dbReference type="KEGG" id="tmn:UCRPA7_7926"/>
<dbReference type="EMBL" id="KB933328">
    <property type="protein sequence ID" value="EON96559.1"/>
    <property type="molecule type" value="Genomic_DNA"/>
</dbReference>
<dbReference type="OrthoDB" id="413993at2759"/>
<accession>R8BBA8</accession>
<evidence type="ECO:0000313" key="3">
    <source>
        <dbReference type="Proteomes" id="UP000014074"/>
    </source>
</evidence>
<gene>
    <name evidence="2" type="ORF">UCRPA7_7926</name>
</gene>
<dbReference type="SUPFAM" id="SSF51556">
    <property type="entry name" value="Metallo-dependent hydrolases"/>
    <property type="match status" value="1"/>
</dbReference>
<dbReference type="PANTHER" id="PTHR47345">
    <property type="entry name" value="CUT9-INTERACTING PROTEIN SCN1"/>
    <property type="match status" value="1"/>
</dbReference>
<feature type="region of interest" description="Disordered" evidence="1">
    <location>
        <begin position="154"/>
        <end position="173"/>
    </location>
</feature>
<dbReference type="Proteomes" id="UP000014074">
    <property type="component" value="Unassembled WGS sequence"/>
</dbReference>
<evidence type="ECO:0000256" key="1">
    <source>
        <dbReference type="SAM" id="MobiDB-lite"/>
    </source>
</evidence>
<reference evidence="3" key="1">
    <citation type="journal article" date="2013" name="Genome Announc.">
        <title>Draft genome sequence of the ascomycete Phaeoacremonium aleophilum strain UCR-PA7, a causal agent of the esca disease complex in grapevines.</title>
        <authorList>
            <person name="Blanco-Ulate B."/>
            <person name="Rolshausen P."/>
            <person name="Cantu D."/>
        </authorList>
    </citation>
    <scope>NUCLEOTIDE SEQUENCE [LARGE SCALE GENOMIC DNA]</scope>
    <source>
        <strain evidence="3">UCR-PA7</strain>
    </source>
</reference>
<organism evidence="2 3">
    <name type="scientific">Phaeoacremonium minimum (strain UCR-PA7)</name>
    <name type="common">Esca disease fungus</name>
    <name type="synonym">Togninia minima</name>
    <dbReference type="NCBI Taxonomy" id="1286976"/>
    <lineage>
        <taxon>Eukaryota</taxon>
        <taxon>Fungi</taxon>
        <taxon>Dikarya</taxon>
        <taxon>Ascomycota</taxon>
        <taxon>Pezizomycotina</taxon>
        <taxon>Sordariomycetes</taxon>
        <taxon>Sordariomycetidae</taxon>
        <taxon>Togniniales</taxon>
        <taxon>Togniniaceae</taxon>
        <taxon>Phaeoacremonium</taxon>
    </lineage>
</organism>
<dbReference type="HOGENOM" id="CLU_031506_3_0_1"/>
<dbReference type="Pfam" id="PF01026">
    <property type="entry name" value="TatD_DNase"/>
    <property type="match status" value="1"/>
</dbReference>
<dbReference type="InterPro" id="IPR032466">
    <property type="entry name" value="Metal_Hydrolase"/>
</dbReference>